<dbReference type="GO" id="GO:0005886">
    <property type="term" value="C:plasma membrane"/>
    <property type="evidence" value="ECO:0007669"/>
    <property type="project" value="UniProtKB-SubCell"/>
</dbReference>
<evidence type="ECO:0000256" key="5">
    <source>
        <dbReference type="ARBA" id="ARBA00022989"/>
    </source>
</evidence>
<dbReference type="Pfam" id="PF00924">
    <property type="entry name" value="MS_channel_2nd"/>
    <property type="match status" value="1"/>
</dbReference>
<dbReference type="Pfam" id="PF05552">
    <property type="entry name" value="MS_channel_1st_1"/>
    <property type="match status" value="1"/>
</dbReference>
<gene>
    <name evidence="10" type="ORF">GN277_08935</name>
</gene>
<feature type="transmembrane region" description="Helical" evidence="7">
    <location>
        <begin position="98"/>
        <end position="117"/>
    </location>
</feature>
<feature type="domain" description="Mechanosensitive ion channel MscS" evidence="8">
    <location>
        <begin position="144"/>
        <end position="211"/>
    </location>
</feature>
<dbReference type="Gene3D" id="1.10.287.1260">
    <property type="match status" value="1"/>
</dbReference>
<dbReference type="Proteomes" id="UP000460412">
    <property type="component" value="Unassembled WGS sequence"/>
</dbReference>
<comment type="similarity">
    <text evidence="2">Belongs to the MscS (TC 1.A.23) family.</text>
</comment>
<keyword evidence="5 7" id="KW-1133">Transmembrane helix</keyword>
<dbReference type="SUPFAM" id="SSF82861">
    <property type="entry name" value="Mechanosensitive channel protein MscS (YggB), transmembrane region"/>
    <property type="match status" value="1"/>
</dbReference>
<dbReference type="Gene3D" id="3.30.70.100">
    <property type="match status" value="1"/>
</dbReference>
<feature type="transmembrane region" description="Helical" evidence="7">
    <location>
        <begin position="57"/>
        <end position="78"/>
    </location>
</feature>
<evidence type="ECO:0000256" key="1">
    <source>
        <dbReference type="ARBA" id="ARBA00004651"/>
    </source>
</evidence>
<evidence type="ECO:0000256" key="2">
    <source>
        <dbReference type="ARBA" id="ARBA00008017"/>
    </source>
</evidence>
<dbReference type="AlphaFoldDB" id="A0A7X3MFP8"/>
<sequence>MTMVIPVPPSGGQGTTTAGEVAATAAGEVAEVTQDTVEEMGRLAQYIQDSIPKLAGFGVRVLVALAVFFIGRIVIRWIQKLVRRSLERSSADKGVEQFVDSFLKFGLYSLLIFSIAAKFGVDTASVAALVASGGVAIGLALQGSLSNFAGGVLILILKPFEVGDYIVEDTNKNEGTVKEIQIFYTKLSTIDNKTIVIPNGMLTNSSLTNATAKAERRLDLKISISYQAELRKAKALIEEILTTDPCVMKDEEINVFVDELADSAVILGARAWVKNEEFWPTRWRLLETIKLSLDEQGIEIPYPQLTVHVGGNR</sequence>
<dbReference type="Gene3D" id="2.30.30.60">
    <property type="match status" value="1"/>
</dbReference>
<dbReference type="InterPro" id="IPR006686">
    <property type="entry name" value="MscS_channel_CS"/>
</dbReference>
<dbReference type="InterPro" id="IPR045275">
    <property type="entry name" value="MscS_archaea/bacteria_type"/>
</dbReference>
<dbReference type="InterPro" id="IPR011066">
    <property type="entry name" value="MscS_channel_C_sf"/>
</dbReference>
<evidence type="ECO:0000259" key="9">
    <source>
        <dbReference type="Pfam" id="PF21082"/>
    </source>
</evidence>
<dbReference type="InterPro" id="IPR008910">
    <property type="entry name" value="MSC_TM_helix"/>
</dbReference>
<dbReference type="PROSITE" id="PS01246">
    <property type="entry name" value="UPF0003"/>
    <property type="match status" value="1"/>
</dbReference>
<dbReference type="InterPro" id="IPR006685">
    <property type="entry name" value="MscS_channel_2nd"/>
</dbReference>
<dbReference type="SUPFAM" id="SSF82689">
    <property type="entry name" value="Mechanosensitive channel protein MscS (YggB), C-terminal domain"/>
    <property type="match status" value="1"/>
</dbReference>
<evidence type="ECO:0000313" key="10">
    <source>
        <dbReference type="EMBL" id="MXP75502.1"/>
    </source>
</evidence>
<keyword evidence="6 7" id="KW-0472">Membrane</keyword>
<dbReference type="PANTHER" id="PTHR30221">
    <property type="entry name" value="SMALL-CONDUCTANCE MECHANOSENSITIVE CHANNEL"/>
    <property type="match status" value="1"/>
</dbReference>
<comment type="caution">
    <text evidence="10">The sequence shown here is derived from an EMBL/GenBank/DDBJ whole genome shotgun (WGS) entry which is preliminary data.</text>
</comment>
<keyword evidence="3" id="KW-1003">Cell membrane</keyword>
<evidence type="ECO:0000256" key="7">
    <source>
        <dbReference type="SAM" id="Phobius"/>
    </source>
</evidence>
<evidence type="ECO:0000313" key="11">
    <source>
        <dbReference type="Proteomes" id="UP000460412"/>
    </source>
</evidence>
<reference evidence="10 11" key="1">
    <citation type="submission" date="2019-12" db="EMBL/GenBank/DDBJ databases">
        <title>Sporaefaciens musculi gen. nov., sp. nov., a novel bacterium isolated from the caecum of an obese mouse.</title>
        <authorList>
            <person name="Rasmussen T.S."/>
            <person name="Streidl T."/>
            <person name="Hitch T.C.A."/>
            <person name="Wortmann E."/>
            <person name="Deptula P."/>
            <person name="Hansen M."/>
            <person name="Nielsen D.S."/>
            <person name="Clavel T."/>
            <person name="Vogensen F.K."/>
        </authorList>
    </citation>
    <scope>NUCLEOTIDE SEQUENCE [LARGE SCALE GENOMIC DNA]</scope>
    <source>
        <strain evidence="10 11">WCA-9-b2</strain>
    </source>
</reference>
<evidence type="ECO:0000256" key="4">
    <source>
        <dbReference type="ARBA" id="ARBA00022692"/>
    </source>
</evidence>
<evidence type="ECO:0000259" key="8">
    <source>
        <dbReference type="Pfam" id="PF00924"/>
    </source>
</evidence>
<dbReference type="PANTHER" id="PTHR30221:SF8">
    <property type="entry name" value="SMALL-CONDUCTANCE MECHANOSENSITIVE CHANNEL"/>
    <property type="match status" value="1"/>
</dbReference>
<organism evidence="10 11">
    <name type="scientific">Sporofaciens musculi</name>
    <dbReference type="NCBI Taxonomy" id="2681861"/>
    <lineage>
        <taxon>Bacteria</taxon>
        <taxon>Bacillati</taxon>
        <taxon>Bacillota</taxon>
        <taxon>Clostridia</taxon>
        <taxon>Lachnospirales</taxon>
        <taxon>Lachnospiraceae</taxon>
        <taxon>Sporofaciens</taxon>
    </lineage>
</organism>
<dbReference type="Pfam" id="PF21082">
    <property type="entry name" value="MS_channel_3rd"/>
    <property type="match status" value="1"/>
</dbReference>
<evidence type="ECO:0000256" key="3">
    <source>
        <dbReference type="ARBA" id="ARBA00022475"/>
    </source>
</evidence>
<comment type="subcellular location">
    <subcellularLocation>
        <location evidence="1">Cell membrane</location>
        <topology evidence="1">Multi-pass membrane protein</topology>
    </subcellularLocation>
</comment>
<keyword evidence="4 7" id="KW-0812">Transmembrane</keyword>
<dbReference type="SUPFAM" id="SSF50182">
    <property type="entry name" value="Sm-like ribonucleoproteins"/>
    <property type="match status" value="1"/>
</dbReference>
<name>A0A7X3MFP8_9FIRM</name>
<accession>A0A7X3MFP8</accession>
<feature type="domain" description="Mechanosensitive ion channel MscS C-terminal" evidence="9">
    <location>
        <begin position="220"/>
        <end position="300"/>
    </location>
</feature>
<dbReference type="InterPro" id="IPR010920">
    <property type="entry name" value="LSM_dom_sf"/>
</dbReference>
<dbReference type="InterPro" id="IPR011014">
    <property type="entry name" value="MscS_channel_TM-2"/>
</dbReference>
<dbReference type="EMBL" id="WUQX01000001">
    <property type="protein sequence ID" value="MXP75502.1"/>
    <property type="molecule type" value="Genomic_DNA"/>
</dbReference>
<evidence type="ECO:0000256" key="6">
    <source>
        <dbReference type="ARBA" id="ARBA00023136"/>
    </source>
</evidence>
<keyword evidence="11" id="KW-1185">Reference proteome</keyword>
<dbReference type="GO" id="GO:0008381">
    <property type="term" value="F:mechanosensitive monoatomic ion channel activity"/>
    <property type="evidence" value="ECO:0007669"/>
    <property type="project" value="InterPro"/>
</dbReference>
<dbReference type="InterPro" id="IPR023408">
    <property type="entry name" value="MscS_beta-dom_sf"/>
</dbReference>
<protein>
    <submittedName>
        <fullName evidence="10">Mechanosensitive ion channel</fullName>
    </submittedName>
</protein>
<proteinExistence type="inferred from homology"/>
<dbReference type="InterPro" id="IPR049278">
    <property type="entry name" value="MS_channel_C"/>
</dbReference>